<dbReference type="InterPro" id="IPR013783">
    <property type="entry name" value="Ig-like_fold"/>
</dbReference>
<dbReference type="SMART" id="SM00409">
    <property type="entry name" value="IG"/>
    <property type="match status" value="2"/>
</dbReference>
<reference evidence="4" key="2">
    <citation type="submission" date="2025-09" db="UniProtKB">
        <authorList>
            <consortium name="Ensembl"/>
        </authorList>
    </citation>
    <scope>IDENTIFICATION</scope>
</reference>
<dbReference type="Pfam" id="PF13895">
    <property type="entry name" value="Ig_2"/>
    <property type="match status" value="2"/>
</dbReference>
<evidence type="ECO:0000313" key="5">
    <source>
        <dbReference type="Proteomes" id="UP000261340"/>
    </source>
</evidence>
<protein>
    <recommendedName>
        <fullName evidence="3">Ig-like domain-containing protein</fullName>
    </recommendedName>
</protein>
<name>A0A3Q0S9C5_AMPCI</name>
<dbReference type="Ensembl" id="ENSACIT00000019986.1">
    <property type="protein sequence ID" value="ENSACIP00000019467.1"/>
    <property type="gene ID" value="ENSACIG00000015167.1"/>
</dbReference>
<dbReference type="OMA" id="VWFHILF"/>
<evidence type="ECO:0000259" key="3">
    <source>
        <dbReference type="PROSITE" id="PS50835"/>
    </source>
</evidence>
<sequence length="307" mass="35047">MCFRIFFFLSVVPNETSLRANIEMVSEHSSIFSGERARLRCSVTDQYRTTWSYLWFRGSEELSQTGEELSLWNAKIQDSGKYYCQGIRATKIGKIHTIQSLPVEINVNGGWAILQVPQRPVLVGDTLKMTCRVRGNPPLQEVILYKDGVEVMRQNGLKPDIYMTNVRLEDQGMYSCRASWDPHNLPIFLMIPLSSLSEVLSQPVLEISPTSDILLNRMKLTCHVQYNAPAPAPPINYYFYRNNKRLGPATSNNYDLVIPTPGLYSCKARVPELDLSKWSDLKLLNELNVKNVKLCVTVEQPLRPHHL</sequence>
<dbReference type="GO" id="GO:0004888">
    <property type="term" value="F:transmembrane signaling receptor activity"/>
    <property type="evidence" value="ECO:0007669"/>
    <property type="project" value="TreeGrafter"/>
</dbReference>
<dbReference type="AlphaFoldDB" id="A0A3Q0S9C5"/>
<dbReference type="InterPro" id="IPR007110">
    <property type="entry name" value="Ig-like_dom"/>
</dbReference>
<dbReference type="Proteomes" id="UP000261340">
    <property type="component" value="Unplaced"/>
</dbReference>
<accession>A0A3Q0S9C5</accession>
<evidence type="ECO:0000256" key="2">
    <source>
        <dbReference type="ARBA" id="ARBA00023157"/>
    </source>
</evidence>
<feature type="domain" description="Ig-like" evidence="3">
    <location>
        <begin position="13"/>
        <end position="85"/>
    </location>
</feature>
<dbReference type="InterPro" id="IPR003599">
    <property type="entry name" value="Ig_sub"/>
</dbReference>
<keyword evidence="2" id="KW-1015">Disulfide bond</keyword>
<dbReference type="GeneTree" id="ENSGT01050000244808"/>
<dbReference type="InterPro" id="IPR036179">
    <property type="entry name" value="Ig-like_dom_sf"/>
</dbReference>
<evidence type="ECO:0000256" key="1">
    <source>
        <dbReference type="ARBA" id="ARBA00022729"/>
    </source>
</evidence>
<reference evidence="4" key="1">
    <citation type="submission" date="2025-08" db="UniProtKB">
        <authorList>
            <consortium name="Ensembl"/>
        </authorList>
    </citation>
    <scope>IDENTIFICATION</scope>
</reference>
<evidence type="ECO:0000313" key="4">
    <source>
        <dbReference type="Ensembl" id="ENSACIP00000019467.1"/>
    </source>
</evidence>
<dbReference type="InterPro" id="IPR003598">
    <property type="entry name" value="Ig_sub2"/>
</dbReference>
<dbReference type="GO" id="GO:0009897">
    <property type="term" value="C:external side of plasma membrane"/>
    <property type="evidence" value="ECO:0007669"/>
    <property type="project" value="TreeGrafter"/>
</dbReference>
<dbReference type="PROSITE" id="PS50835">
    <property type="entry name" value="IG_LIKE"/>
    <property type="match status" value="3"/>
</dbReference>
<dbReference type="STRING" id="61819.ENSACIP00000019467"/>
<feature type="domain" description="Ig-like" evidence="3">
    <location>
        <begin position="186"/>
        <end position="276"/>
    </location>
</feature>
<dbReference type="PANTHER" id="PTHR11481">
    <property type="entry name" value="IMMUNOGLOBULIN FC RECEPTOR"/>
    <property type="match status" value="1"/>
</dbReference>
<feature type="domain" description="Ig-like" evidence="3">
    <location>
        <begin position="102"/>
        <end position="179"/>
    </location>
</feature>
<dbReference type="PANTHER" id="PTHR11481:SF64">
    <property type="entry name" value="FC RECEPTOR-LIKE PROTEIN 4"/>
    <property type="match status" value="1"/>
</dbReference>
<proteinExistence type="predicted"/>
<dbReference type="GO" id="GO:0007166">
    <property type="term" value="P:cell surface receptor signaling pathway"/>
    <property type="evidence" value="ECO:0007669"/>
    <property type="project" value="TreeGrafter"/>
</dbReference>
<dbReference type="SUPFAM" id="SSF48726">
    <property type="entry name" value="Immunoglobulin"/>
    <property type="match status" value="3"/>
</dbReference>
<dbReference type="Gene3D" id="2.60.40.10">
    <property type="entry name" value="Immunoglobulins"/>
    <property type="match status" value="3"/>
</dbReference>
<organism evidence="4 5">
    <name type="scientific">Amphilophus citrinellus</name>
    <name type="common">Midas cichlid</name>
    <name type="synonym">Cichlasoma citrinellum</name>
    <dbReference type="NCBI Taxonomy" id="61819"/>
    <lineage>
        <taxon>Eukaryota</taxon>
        <taxon>Metazoa</taxon>
        <taxon>Chordata</taxon>
        <taxon>Craniata</taxon>
        <taxon>Vertebrata</taxon>
        <taxon>Euteleostomi</taxon>
        <taxon>Actinopterygii</taxon>
        <taxon>Neopterygii</taxon>
        <taxon>Teleostei</taxon>
        <taxon>Neoteleostei</taxon>
        <taxon>Acanthomorphata</taxon>
        <taxon>Ovalentaria</taxon>
        <taxon>Cichlomorphae</taxon>
        <taxon>Cichliformes</taxon>
        <taxon>Cichlidae</taxon>
        <taxon>New World cichlids</taxon>
        <taxon>Cichlasomatinae</taxon>
        <taxon>Heroini</taxon>
        <taxon>Amphilophus</taxon>
    </lineage>
</organism>
<keyword evidence="1" id="KW-0732">Signal</keyword>
<keyword evidence="5" id="KW-1185">Reference proteome</keyword>
<dbReference type="GO" id="GO:0006955">
    <property type="term" value="P:immune response"/>
    <property type="evidence" value="ECO:0007669"/>
    <property type="project" value="TreeGrafter"/>
</dbReference>
<dbReference type="SMART" id="SM00408">
    <property type="entry name" value="IGc2"/>
    <property type="match status" value="2"/>
</dbReference>
<dbReference type="InterPro" id="IPR050488">
    <property type="entry name" value="Ig_Fc_receptor"/>
</dbReference>